<dbReference type="InterPro" id="IPR000400">
    <property type="entry name" value="Glyco_hydro_46"/>
</dbReference>
<evidence type="ECO:0000256" key="1">
    <source>
        <dbReference type="SAM" id="SignalP"/>
    </source>
</evidence>
<dbReference type="GO" id="GO:0005975">
    <property type="term" value="P:carbohydrate metabolic process"/>
    <property type="evidence" value="ECO:0007669"/>
    <property type="project" value="InterPro"/>
</dbReference>
<gene>
    <name evidence="2" type="ORF">IWW36_003443</name>
</gene>
<sequence length="510" mass="56579">MLRTRNIILFVIGIVSVISSTTAALCGCSKDIALRLTNIYENGDTDFHYDYCENIEDGRGFTAGIAGFCTGTGDAWEVIQAYHKLTGGKDDFSPMDSVLQKYAEEESDSTSGLEDYCSVWEKLGKSDKKFQQAQDSIRDNLYYNPSQKEADKLGLKFDISRGEMYDTGIQHGTSDDADGLSSLIKYTNEKFTSDQTGDSGSTLSINGKKVDEIEWLKKFIEVRDDDLKNPKESYNQGGNVWADDTYRTKSYTYMIDAGTYMFSKSAQALDNDGNPITIKCEKESNLRRPGIAGFCTGTGDAWEVIQAYHKLTGGKDDFSSMDSVLQKYAEGGDDSTSGLEDYCSVWEKLGKSDVKFQQAQDSVRDSNNLNPSQKLADEVGLKFDVSRGQMYDTGIQMGTGDDADGLSSLIKYTNEEFTSDQTGDSGSTLDINGKKVDEIVWLKKFIEVRENELKNPKEKDNQAGDAWAATLYRTKSYSYIVDAGTYMFGTSIKALDNDGNPVTQAKKTRY</sequence>
<dbReference type="GO" id="GO:0005576">
    <property type="term" value="C:extracellular region"/>
    <property type="evidence" value="ECO:0007669"/>
    <property type="project" value="InterPro"/>
</dbReference>
<dbReference type="InterPro" id="IPR023099">
    <property type="entry name" value="Glyco_hydro_46_N"/>
</dbReference>
<feature type="signal peptide" evidence="1">
    <location>
        <begin position="1"/>
        <end position="23"/>
    </location>
</feature>
<name>A0A9W8M029_9FUNG</name>
<dbReference type="OrthoDB" id="76114at2759"/>
<dbReference type="PROSITE" id="PS51257">
    <property type="entry name" value="PROKAR_LIPOPROTEIN"/>
    <property type="match status" value="1"/>
</dbReference>
<evidence type="ECO:0000313" key="3">
    <source>
        <dbReference type="Proteomes" id="UP001139887"/>
    </source>
</evidence>
<dbReference type="Gene3D" id="1.20.141.10">
    <property type="entry name" value="Chitosanase, subunit A, domain 1"/>
    <property type="match status" value="2"/>
</dbReference>
<dbReference type="Proteomes" id="UP001139887">
    <property type="component" value="Unassembled WGS sequence"/>
</dbReference>
<feature type="chain" id="PRO_5040921945" description="Chitosanase" evidence="1">
    <location>
        <begin position="24"/>
        <end position="510"/>
    </location>
</feature>
<accession>A0A9W8M029</accession>
<organism evidence="2 3">
    <name type="scientific">Coemansia brasiliensis</name>
    <dbReference type="NCBI Taxonomy" id="2650707"/>
    <lineage>
        <taxon>Eukaryota</taxon>
        <taxon>Fungi</taxon>
        <taxon>Fungi incertae sedis</taxon>
        <taxon>Zoopagomycota</taxon>
        <taxon>Kickxellomycotina</taxon>
        <taxon>Kickxellomycetes</taxon>
        <taxon>Kickxellales</taxon>
        <taxon>Kickxellaceae</taxon>
        <taxon>Coemansia</taxon>
    </lineage>
</organism>
<protein>
    <recommendedName>
        <fullName evidence="4">Chitosanase</fullName>
    </recommendedName>
</protein>
<dbReference type="Gene3D" id="3.30.386.10">
    <property type="entry name" value="Chitosanase, subunit A, domain 2"/>
    <property type="match status" value="1"/>
</dbReference>
<keyword evidence="3" id="KW-1185">Reference proteome</keyword>
<dbReference type="AlphaFoldDB" id="A0A9W8M029"/>
<dbReference type="EMBL" id="JANBUW010000199">
    <property type="protein sequence ID" value="KAJ2848201.1"/>
    <property type="molecule type" value="Genomic_DNA"/>
</dbReference>
<evidence type="ECO:0008006" key="4">
    <source>
        <dbReference type="Google" id="ProtNLM"/>
    </source>
</evidence>
<dbReference type="Pfam" id="PF01374">
    <property type="entry name" value="Glyco_hydro_46"/>
    <property type="match status" value="2"/>
</dbReference>
<reference evidence="2" key="1">
    <citation type="submission" date="2022-07" db="EMBL/GenBank/DDBJ databases">
        <title>Phylogenomic reconstructions and comparative analyses of Kickxellomycotina fungi.</title>
        <authorList>
            <person name="Reynolds N.K."/>
            <person name="Stajich J.E."/>
            <person name="Barry K."/>
            <person name="Grigoriev I.V."/>
            <person name="Crous P."/>
            <person name="Smith M.E."/>
        </authorList>
    </citation>
    <scope>NUCLEOTIDE SEQUENCE</scope>
    <source>
        <strain evidence="2">NRRL 1566</strain>
    </source>
</reference>
<keyword evidence="1" id="KW-0732">Signal</keyword>
<proteinExistence type="predicted"/>
<dbReference type="SUPFAM" id="SSF53955">
    <property type="entry name" value="Lysozyme-like"/>
    <property type="match status" value="2"/>
</dbReference>
<dbReference type="InterPro" id="IPR023346">
    <property type="entry name" value="Lysozyme-like_dom_sf"/>
</dbReference>
<evidence type="ECO:0000313" key="2">
    <source>
        <dbReference type="EMBL" id="KAJ2848201.1"/>
    </source>
</evidence>
<dbReference type="GO" id="GO:0016977">
    <property type="term" value="F:chitosanase activity"/>
    <property type="evidence" value="ECO:0007669"/>
    <property type="project" value="InterPro"/>
</dbReference>
<comment type="caution">
    <text evidence="2">The sequence shown here is derived from an EMBL/GenBank/DDBJ whole genome shotgun (WGS) entry which is preliminary data.</text>
</comment>